<protein>
    <recommendedName>
        <fullName evidence="4">HTH araC/xylS-type domain-containing protein</fullName>
    </recommendedName>
</protein>
<feature type="domain" description="HTH araC/xylS-type" evidence="4">
    <location>
        <begin position="297"/>
        <end position="395"/>
    </location>
</feature>
<evidence type="ECO:0000259" key="4">
    <source>
        <dbReference type="PROSITE" id="PS01124"/>
    </source>
</evidence>
<dbReference type="Gene3D" id="2.60.120.10">
    <property type="entry name" value="Jelly Rolls"/>
    <property type="match status" value="1"/>
</dbReference>
<dbReference type="PROSITE" id="PS00041">
    <property type="entry name" value="HTH_ARAC_FAMILY_1"/>
    <property type="match status" value="1"/>
</dbReference>
<dbReference type="Gene3D" id="1.10.10.60">
    <property type="entry name" value="Homeodomain-like"/>
    <property type="match status" value="3"/>
</dbReference>
<dbReference type="PANTHER" id="PTHR43280:SF2">
    <property type="entry name" value="HTH-TYPE TRANSCRIPTIONAL REGULATOR EXSA"/>
    <property type="match status" value="1"/>
</dbReference>
<dbReference type="PROSITE" id="PS01124">
    <property type="entry name" value="HTH_ARAC_FAMILY_2"/>
    <property type="match status" value="2"/>
</dbReference>
<evidence type="ECO:0000256" key="1">
    <source>
        <dbReference type="ARBA" id="ARBA00023015"/>
    </source>
</evidence>
<dbReference type="Pfam" id="PF02311">
    <property type="entry name" value="AraC_binding"/>
    <property type="match status" value="1"/>
</dbReference>
<dbReference type="InterPro" id="IPR009057">
    <property type="entry name" value="Homeodomain-like_sf"/>
</dbReference>
<evidence type="ECO:0000256" key="3">
    <source>
        <dbReference type="ARBA" id="ARBA00023163"/>
    </source>
</evidence>
<dbReference type="SUPFAM" id="SSF51215">
    <property type="entry name" value="Regulatory protein AraC"/>
    <property type="match status" value="1"/>
</dbReference>
<dbReference type="AlphaFoldDB" id="A0A1E5KWZ9"/>
<reference evidence="5 6" key="1">
    <citation type="submission" date="2016-09" db="EMBL/GenBank/DDBJ databases">
        <authorList>
            <person name="Capua I."/>
            <person name="De Benedictis P."/>
            <person name="Joannis T."/>
            <person name="Lombin L.H."/>
            <person name="Cattoli G."/>
        </authorList>
    </citation>
    <scope>NUCLEOTIDE SEQUENCE [LARGE SCALE GENOMIC DNA]</scope>
    <source>
        <strain evidence="5 6">LMG 25899</strain>
    </source>
</reference>
<dbReference type="PANTHER" id="PTHR43280">
    <property type="entry name" value="ARAC-FAMILY TRANSCRIPTIONAL REGULATOR"/>
    <property type="match status" value="1"/>
</dbReference>
<dbReference type="SMART" id="SM00342">
    <property type="entry name" value="HTH_ARAC"/>
    <property type="match status" value="2"/>
</dbReference>
<gene>
    <name evidence="5" type="ORF">BCR26_02890</name>
</gene>
<dbReference type="InterPro" id="IPR003313">
    <property type="entry name" value="AraC-bd"/>
</dbReference>
<proteinExistence type="predicted"/>
<dbReference type="InterPro" id="IPR014710">
    <property type="entry name" value="RmlC-like_jellyroll"/>
</dbReference>
<dbReference type="GO" id="GO:0003700">
    <property type="term" value="F:DNA-binding transcription factor activity"/>
    <property type="evidence" value="ECO:0007669"/>
    <property type="project" value="InterPro"/>
</dbReference>
<organism evidence="5 6">
    <name type="scientific">Enterococcus rivorum</name>
    <dbReference type="NCBI Taxonomy" id="762845"/>
    <lineage>
        <taxon>Bacteria</taxon>
        <taxon>Bacillati</taxon>
        <taxon>Bacillota</taxon>
        <taxon>Bacilli</taxon>
        <taxon>Lactobacillales</taxon>
        <taxon>Enterococcaceae</taxon>
        <taxon>Enterococcus</taxon>
    </lineage>
</organism>
<sequence>MPSNYEPNPPYVSTDYYSEHFHPNELKIVKETIRKSEKLIHRDEIECIYVYGGQGELLINGAVFSFSEGALLLLMPYHIHGFRLREGEVLAIYRITFSIGLLLLTSTNRKVYLQEMKHTYQKLPIMMLNERQKKQVSFSCEEVYWEKQHSSENTDALNLMLISLLVYTVQKNQIIEKEDAKNIRWEILELLQLQHQNQLTLQQIAEQLNLSTKKVQQELRQLTGVGFTENLNRVRMRNAVALMQFEELSINQISKICGYSTEANFYKVFKRFLGVTPLAYRKNGIQQSFVQTRMDAWEIYIYIQRNYKRELQLKTASKELNISEKRINDLLEEAFNQGFKEILLDARLLLAKNLLITLDQTVKEVSQQVGFSDAAAFSRNFKQRYGQTPKQYTLQHKKQRDTCK</sequence>
<dbReference type="RefSeq" id="WP_069698669.1">
    <property type="nucleotide sequence ID" value="NZ_JAGGMA010000001.1"/>
</dbReference>
<name>A0A1E5KWZ9_9ENTE</name>
<keyword evidence="2" id="KW-0238">DNA-binding</keyword>
<dbReference type="InterPro" id="IPR018062">
    <property type="entry name" value="HTH_AraC-typ_CS"/>
</dbReference>
<dbReference type="GO" id="GO:0043565">
    <property type="term" value="F:sequence-specific DNA binding"/>
    <property type="evidence" value="ECO:0007669"/>
    <property type="project" value="InterPro"/>
</dbReference>
<dbReference type="InterPro" id="IPR020449">
    <property type="entry name" value="Tscrpt_reg_AraC-type_HTH"/>
</dbReference>
<accession>A0A1E5KWZ9</accession>
<comment type="caution">
    <text evidence="5">The sequence shown here is derived from an EMBL/GenBank/DDBJ whole genome shotgun (WGS) entry which is preliminary data.</text>
</comment>
<dbReference type="STRING" id="762845.BCR26_02890"/>
<evidence type="ECO:0000313" key="5">
    <source>
        <dbReference type="EMBL" id="OEH82394.1"/>
    </source>
</evidence>
<evidence type="ECO:0000256" key="2">
    <source>
        <dbReference type="ARBA" id="ARBA00023125"/>
    </source>
</evidence>
<keyword evidence="3" id="KW-0804">Transcription</keyword>
<keyword evidence="1" id="KW-0805">Transcription regulation</keyword>
<feature type="domain" description="HTH araC/xylS-type" evidence="4">
    <location>
        <begin position="185"/>
        <end position="283"/>
    </location>
</feature>
<evidence type="ECO:0000313" key="6">
    <source>
        <dbReference type="Proteomes" id="UP000095256"/>
    </source>
</evidence>
<dbReference type="EMBL" id="MIEK01000023">
    <property type="protein sequence ID" value="OEH82394.1"/>
    <property type="molecule type" value="Genomic_DNA"/>
</dbReference>
<dbReference type="Proteomes" id="UP000095256">
    <property type="component" value="Unassembled WGS sequence"/>
</dbReference>
<dbReference type="Pfam" id="PF12833">
    <property type="entry name" value="HTH_18"/>
    <property type="match status" value="2"/>
</dbReference>
<dbReference type="SUPFAM" id="SSF46689">
    <property type="entry name" value="Homeodomain-like"/>
    <property type="match status" value="2"/>
</dbReference>
<dbReference type="InterPro" id="IPR018060">
    <property type="entry name" value="HTH_AraC"/>
</dbReference>
<dbReference type="InterPro" id="IPR037923">
    <property type="entry name" value="HTH-like"/>
</dbReference>
<dbReference type="PRINTS" id="PR00032">
    <property type="entry name" value="HTHARAC"/>
</dbReference>
<keyword evidence="6" id="KW-1185">Reference proteome</keyword>